<protein>
    <submittedName>
        <fullName evidence="1">Uncharacterized protein</fullName>
    </submittedName>
</protein>
<keyword evidence="2" id="KW-1185">Reference proteome</keyword>
<evidence type="ECO:0000313" key="2">
    <source>
        <dbReference type="Proteomes" id="UP000886501"/>
    </source>
</evidence>
<proteinExistence type="predicted"/>
<reference evidence="1" key="1">
    <citation type="submission" date="2019-10" db="EMBL/GenBank/DDBJ databases">
        <authorList>
            <consortium name="DOE Joint Genome Institute"/>
            <person name="Kuo A."/>
            <person name="Miyauchi S."/>
            <person name="Kiss E."/>
            <person name="Drula E."/>
            <person name="Kohler A."/>
            <person name="Sanchez-Garcia M."/>
            <person name="Andreopoulos B."/>
            <person name="Barry K.W."/>
            <person name="Bonito G."/>
            <person name="Buee M."/>
            <person name="Carver A."/>
            <person name="Chen C."/>
            <person name="Cichocki N."/>
            <person name="Clum A."/>
            <person name="Culley D."/>
            <person name="Crous P.W."/>
            <person name="Fauchery L."/>
            <person name="Girlanda M."/>
            <person name="Hayes R."/>
            <person name="Keri Z."/>
            <person name="Labutti K."/>
            <person name="Lipzen A."/>
            <person name="Lombard V."/>
            <person name="Magnuson J."/>
            <person name="Maillard F."/>
            <person name="Morin E."/>
            <person name="Murat C."/>
            <person name="Nolan M."/>
            <person name="Ohm R."/>
            <person name="Pangilinan J."/>
            <person name="Pereira M."/>
            <person name="Perotto S."/>
            <person name="Peter M."/>
            <person name="Riley R."/>
            <person name="Sitrit Y."/>
            <person name="Stielow B."/>
            <person name="Szollosi G."/>
            <person name="Zifcakova L."/>
            <person name="Stursova M."/>
            <person name="Spatafora J.W."/>
            <person name="Tedersoo L."/>
            <person name="Vaario L.-M."/>
            <person name="Yamada A."/>
            <person name="Yan M."/>
            <person name="Wang P."/>
            <person name="Xu J."/>
            <person name="Bruns T."/>
            <person name="Baldrian P."/>
            <person name="Vilgalys R."/>
            <person name="Henrissat B."/>
            <person name="Grigoriev I.V."/>
            <person name="Hibbett D."/>
            <person name="Nagy L.G."/>
            <person name="Martin F.M."/>
        </authorList>
    </citation>
    <scope>NUCLEOTIDE SEQUENCE</scope>
    <source>
        <strain evidence="1">P2</strain>
    </source>
</reference>
<organism evidence="1 2">
    <name type="scientific">Thelephora ganbajun</name>
    <name type="common">Ganba fungus</name>
    <dbReference type="NCBI Taxonomy" id="370292"/>
    <lineage>
        <taxon>Eukaryota</taxon>
        <taxon>Fungi</taxon>
        <taxon>Dikarya</taxon>
        <taxon>Basidiomycota</taxon>
        <taxon>Agaricomycotina</taxon>
        <taxon>Agaricomycetes</taxon>
        <taxon>Thelephorales</taxon>
        <taxon>Thelephoraceae</taxon>
        <taxon>Thelephora</taxon>
    </lineage>
</organism>
<evidence type="ECO:0000313" key="1">
    <source>
        <dbReference type="EMBL" id="KAF9643339.1"/>
    </source>
</evidence>
<dbReference type="EMBL" id="MU118239">
    <property type="protein sequence ID" value="KAF9643339.1"/>
    <property type="molecule type" value="Genomic_DNA"/>
</dbReference>
<gene>
    <name evidence="1" type="ORF">BDM02DRAFT_3067832</name>
</gene>
<sequence length="104" mass="12108">FCHTIQTLTGHGYTGEYFHRMKIDQRVHCSCDDLIPGPILQTRDHIIRSCPNGLLDFYRYKLEEHFPRLGNPCWSLASLFKEENLPTLQKWMKLTGAFTKNGLP</sequence>
<feature type="non-terminal residue" evidence="1">
    <location>
        <position position="1"/>
    </location>
</feature>
<comment type="caution">
    <text evidence="1">The sequence shown here is derived from an EMBL/GenBank/DDBJ whole genome shotgun (WGS) entry which is preliminary data.</text>
</comment>
<reference evidence="1" key="2">
    <citation type="journal article" date="2020" name="Nat. Commun.">
        <title>Large-scale genome sequencing of mycorrhizal fungi provides insights into the early evolution of symbiotic traits.</title>
        <authorList>
            <person name="Miyauchi S."/>
            <person name="Kiss E."/>
            <person name="Kuo A."/>
            <person name="Drula E."/>
            <person name="Kohler A."/>
            <person name="Sanchez-Garcia M."/>
            <person name="Morin E."/>
            <person name="Andreopoulos B."/>
            <person name="Barry K.W."/>
            <person name="Bonito G."/>
            <person name="Buee M."/>
            <person name="Carver A."/>
            <person name="Chen C."/>
            <person name="Cichocki N."/>
            <person name="Clum A."/>
            <person name="Culley D."/>
            <person name="Crous P.W."/>
            <person name="Fauchery L."/>
            <person name="Girlanda M."/>
            <person name="Hayes R.D."/>
            <person name="Keri Z."/>
            <person name="LaButti K."/>
            <person name="Lipzen A."/>
            <person name="Lombard V."/>
            <person name="Magnuson J."/>
            <person name="Maillard F."/>
            <person name="Murat C."/>
            <person name="Nolan M."/>
            <person name="Ohm R.A."/>
            <person name="Pangilinan J."/>
            <person name="Pereira M.F."/>
            <person name="Perotto S."/>
            <person name="Peter M."/>
            <person name="Pfister S."/>
            <person name="Riley R."/>
            <person name="Sitrit Y."/>
            <person name="Stielow J.B."/>
            <person name="Szollosi G."/>
            <person name="Zifcakova L."/>
            <person name="Stursova M."/>
            <person name="Spatafora J.W."/>
            <person name="Tedersoo L."/>
            <person name="Vaario L.M."/>
            <person name="Yamada A."/>
            <person name="Yan M."/>
            <person name="Wang P."/>
            <person name="Xu J."/>
            <person name="Bruns T."/>
            <person name="Baldrian P."/>
            <person name="Vilgalys R."/>
            <person name="Dunand C."/>
            <person name="Henrissat B."/>
            <person name="Grigoriev I.V."/>
            <person name="Hibbett D."/>
            <person name="Nagy L.G."/>
            <person name="Martin F.M."/>
        </authorList>
    </citation>
    <scope>NUCLEOTIDE SEQUENCE</scope>
    <source>
        <strain evidence="1">P2</strain>
    </source>
</reference>
<name>A0ACB6Z1G4_THEGA</name>
<accession>A0ACB6Z1G4</accession>
<dbReference type="Proteomes" id="UP000886501">
    <property type="component" value="Unassembled WGS sequence"/>
</dbReference>
<feature type="non-terminal residue" evidence="1">
    <location>
        <position position="104"/>
    </location>
</feature>